<evidence type="ECO:0000313" key="3">
    <source>
        <dbReference type="Proteomes" id="UP000712600"/>
    </source>
</evidence>
<feature type="signal peptide" evidence="1">
    <location>
        <begin position="1"/>
        <end position="25"/>
    </location>
</feature>
<evidence type="ECO:0000313" key="2">
    <source>
        <dbReference type="EMBL" id="KAF3538214.1"/>
    </source>
</evidence>
<organism evidence="2 3">
    <name type="scientific">Brassica cretica</name>
    <name type="common">Mustard</name>
    <dbReference type="NCBI Taxonomy" id="69181"/>
    <lineage>
        <taxon>Eukaryota</taxon>
        <taxon>Viridiplantae</taxon>
        <taxon>Streptophyta</taxon>
        <taxon>Embryophyta</taxon>
        <taxon>Tracheophyta</taxon>
        <taxon>Spermatophyta</taxon>
        <taxon>Magnoliopsida</taxon>
        <taxon>eudicotyledons</taxon>
        <taxon>Gunneridae</taxon>
        <taxon>Pentapetalae</taxon>
        <taxon>rosids</taxon>
        <taxon>malvids</taxon>
        <taxon>Brassicales</taxon>
        <taxon>Brassicaceae</taxon>
        <taxon>Brassiceae</taxon>
        <taxon>Brassica</taxon>
    </lineage>
</organism>
<evidence type="ECO:0000256" key="1">
    <source>
        <dbReference type="SAM" id="SignalP"/>
    </source>
</evidence>
<proteinExistence type="predicted"/>
<accession>A0A8S9QJ12</accession>
<gene>
    <name evidence="2" type="ORF">F2Q69_00025104</name>
</gene>
<feature type="chain" id="PRO_5035730372" description="Inhibitor I9 domain-containing protein" evidence="1">
    <location>
        <begin position="26"/>
        <end position="195"/>
    </location>
</feature>
<dbReference type="AlphaFoldDB" id="A0A8S9QJ12"/>
<dbReference type="EMBL" id="QGKX02001290">
    <property type="protein sequence ID" value="KAF3538214.1"/>
    <property type="molecule type" value="Genomic_DNA"/>
</dbReference>
<name>A0A8S9QJ12_BRACR</name>
<sequence length="195" mass="22462">MERFLQCCSMFIALVNLISFGQTQGELEEARLHWRALCRQQEMELYAHVANNNAINGSNLIKGYKILIFEAEPLLVVAVEDVLDVDDHELSIKRRRADYCPSRSPVFFSLLSGEGQKVLTEREVESYEPRSSNRRIGPLPNEIYVSKHLAELDLSHNPPLKIAFPIRYLLGSTYGRNWNRFYLLANGLRIPREIV</sequence>
<protein>
    <recommendedName>
        <fullName evidence="4">Inhibitor I9 domain-containing protein</fullName>
    </recommendedName>
</protein>
<comment type="caution">
    <text evidence="2">The sequence shown here is derived from an EMBL/GenBank/DDBJ whole genome shotgun (WGS) entry which is preliminary data.</text>
</comment>
<evidence type="ECO:0008006" key="4">
    <source>
        <dbReference type="Google" id="ProtNLM"/>
    </source>
</evidence>
<keyword evidence="1" id="KW-0732">Signal</keyword>
<reference evidence="2" key="1">
    <citation type="submission" date="2019-12" db="EMBL/GenBank/DDBJ databases">
        <title>Genome sequencing and annotation of Brassica cretica.</title>
        <authorList>
            <person name="Studholme D.J."/>
            <person name="Sarris P."/>
        </authorList>
    </citation>
    <scope>NUCLEOTIDE SEQUENCE</scope>
    <source>
        <strain evidence="2">PFS-109/04</strain>
        <tissue evidence="2">Leaf</tissue>
    </source>
</reference>
<dbReference type="Proteomes" id="UP000712600">
    <property type="component" value="Unassembled WGS sequence"/>
</dbReference>